<evidence type="ECO:0000313" key="3">
    <source>
        <dbReference type="Proteomes" id="UP000632377"/>
    </source>
</evidence>
<dbReference type="Proteomes" id="UP000632377">
    <property type="component" value="Unassembled WGS sequence"/>
</dbReference>
<dbReference type="Gene3D" id="1.10.10.1100">
    <property type="entry name" value="BFD-like [2Fe-2S]-binding domain"/>
    <property type="match status" value="1"/>
</dbReference>
<gene>
    <name evidence="2" type="ORF">JK636_22900</name>
</gene>
<dbReference type="InterPro" id="IPR041854">
    <property type="entry name" value="BFD-like_2Fe2S-bd_dom_sf"/>
</dbReference>
<dbReference type="InterPro" id="IPR007419">
    <property type="entry name" value="BFD-like_2Fe2S-bd_dom"/>
</dbReference>
<sequence>MIAIIKYNVAEQDIKNAINNGAKSYQEVQAITKVGTGY</sequence>
<protein>
    <submittedName>
        <fullName evidence="2">(2Fe-2S)-binding protein</fullName>
    </submittedName>
</protein>
<evidence type="ECO:0000259" key="1">
    <source>
        <dbReference type="Pfam" id="PF04324"/>
    </source>
</evidence>
<dbReference type="RefSeq" id="WP_202751320.1">
    <property type="nucleotide sequence ID" value="NZ_JAESWC010000024.1"/>
</dbReference>
<dbReference type="EMBL" id="JAESWC010000024">
    <property type="protein sequence ID" value="MBL4938557.1"/>
    <property type="molecule type" value="Genomic_DNA"/>
</dbReference>
<proteinExistence type="predicted"/>
<comment type="caution">
    <text evidence="2">The sequence shown here is derived from an EMBL/GenBank/DDBJ whole genome shotgun (WGS) entry which is preliminary data.</text>
</comment>
<evidence type="ECO:0000313" key="2">
    <source>
        <dbReference type="EMBL" id="MBL4938557.1"/>
    </source>
</evidence>
<name>A0ABS1TIE2_9CLOT</name>
<reference evidence="2 3" key="1">
    <citation type="submission" date="2021-01" db="EMBL/GenBank/DDBJ databases">
        <title>Genome public.</title>
        <authorList>
            <person name="Liu C."/>
            <person name="Sun Q."/>
        </authorList>
    </citation>
    <scope>NUCLEOTIDE SEQUENCE [LARGE SCALE GENOMIC DNA]</scope>
    <source>
        <strain evidence="2 3">YIM B02515</strain>
    </source>
</reference>
<feature type="domain" description="BFD-like [2Fe-2S]-binding" evidence="1">
    <location>
        <begin position="8"/>
        <end position="37"/>
    </location>
</feature>
<dbReference type="Pfam" id="PF04324">
    <property type="entry name" value="Fer2_BFD"/>
    <property type="match status" value="1"/>
</dbReference>
<keyword evidence="3" id="KW-1185">Reference proteome</keyword>
<organism evidence="2 3">
    <name type="scientific">Clostridium rhizosphaerae</name>
    <dbReference type="NCBI Taxonomy" id="2803861"/>
    <lineage>
        <taxon>Bacteria</taxon>
        <taxon>Bacillati</taxon>
        <taxon>Bacillota</taxon>
        <taxon>Clostridia</taxon>
        <taxon>Eubacteriales</taxon>
        <taxon>Clostridiaceae</taxon>
        <taxon>Clostridium</taxon>
    </lineage>
</organism>
<accession>A0ABS1TIE2</accession>